<dbReference type="EMBL" id="LAVV01000037">
    <property type="protein sequence ID" value="KNZ64700.1"/>
    <property type="molecule type" value="Genomic_DNA"/>
</dbReference>
<sequence>MSPKVLHEKEESQVAKAPAIKPPVQITPMLDIRSNLLKAISMSKPDTNSDIWMLPDTKPVKESEASY</sequence>
<feature type="non-terminal residue" evidence="2">
    <location>
        <position position="67"/>
    </location>
</feature>
<organism evidence="2 3">
    <name type="scientific">Puccinia sorghi</name>
    <dbReference type="NCBI Taxonomy" id="27349"/>
    <lineage>
        <taxon>Eukaryota</taxon>
        <taxon>Fungi</taxon>
        <taxon>Dikarya</taxon>
        <taxon>Basidiomycota</taxon>
        <taxon>Pucciniomycotina</taxon>
        <taxon>Pucciniomycetes</taxon>
        <taxon>Pucciniales</taxon>
        <taxon>Pucciniaceae</taxon>
        <taxon>Puccinia</taxon>
    </lineage>
</organism>
<reference evidence="2 3" key="1">
    <citation type="submission" date="2015-08" db="EMBL/GenBank/DDBJ databases">
        <title>Next Generation Sequencing and Analysis of the Genome of Puccinia sorghi L Schw, the Causal Agent of Maize Common Rust.</title>
        <authorList>
            <person name="Rochi L."/>
            <person name="Burguener G."/>
            <person name="Darino M."/>
            <person name="Turjanski A."/>
            <person name="Kreff E."/>
            <person name="Dieguez M.J."/>
            <person name="Sacco F."/>
        </authorList>
    </citation>
    <scope>NUCLEOTIDE SEQUENCE [LARGE SCALE GENOMIC DNA]</scope>
    <source>
        <strain evidence="2 3">RO10H11247</strain>
    </source>
</reference>
<feature type="region of interest" description="Disordered" evidence="1">
    <location>
        <begin position="46"/>
        <end position="67"/>
    </location>
</feature>
<dbReference type="AlphaFoldDB" id="A0A0L6VWQ5"/>
<evidence type="ECO:0000313" key="2">
    <source>
        <dbReference type="EMBL" id="KNZ64700.1"/>
    </source>
</evidence>
<gene>
    <name evidence="2" type="ORF">VP01_10033g1</name>
</gene>
<evidence type="ECO:0000313" key="3">
    <source>
        <dbReference type="Proteomes" id="UP000037035"/>
    </source>
</evidence>
<keyword evidence="3" id="KW-1185">Reference proteome</keyword>
<dbReference type="STRING" id="27349.A0A0L6VWQ5"/>
<proteinExistence type="predicted"/>
<name>A0A0L6VWQ5_9BASI</name>
<dbReference type="Proteomes" id="UP000037035">
    <property type="component" value="Unassembled WGS sequence"/>
</dbReference>
<protein>
    <submittedName>
        <fullName evidence="2">Uncharacterized protein</fullName>
    </submittedName>
</protein>
<accession>A0A0L6VWQ5</accession>
<evidence type="ECO:0000256" key="1">
    <source>
        <dbReference type="SAM" id="MobiDB-lite"/>
    </source>
</evidence>
<feature type="compositionally biased region" description="Basic and acidic residues" evidence="1">
    <location>
        <begin position="58"/>
        <end position="67"/>
    </location>
</feature>
<comment type="caution">
    <text evidence="2">The sequence shown here is derived from an EMBL/GenBank/DDBJ whole genome shotgun (WGS) entry which is preliminary data.</text>
</comment>
<dbReference type="VEuPathDB" id="FungiDB:VP01_10033g1"/>